<dbReference type="AlphaFoldDB" id="A0A2N9VQV7"/>
<dbReference type="EMBL" id="MZMT01000053">
    <property type="protein sequence ID" value="PIO41875.1"/>
    <property type="molecule type" value="Genomic_DNA"/>
</dbReference>
<sequence>MTGETDLKARDNEVTKYIAAALDRLSTGSIIVGFVGPMATLMNDPVTTLEFDHHRWLAIGLVSVSWIAVSYGLHRYGKRALLRGIR</sequence>
<keyword evidence="1" id="KW-0472">Membrane</keyword>
<keyword evidence="3" id="KW-1185">Reference proteome</keyword>
<reference evidence="3" key="1">
    <citation type="journal article" date="2017" name="Int J Environ Stud">
        <title>Does the Miocene-Pliocene relict legume Oxytropis triphylla form nitrogen-fixing nodules with a combination of bacterial strains?</title>
        <authorList>
            <person name="Safronova V."/>
            <person name="Belimov A."/>
            <person name="Sazanova A."/>
            <person name="Kuznetsova I."/>
            <person name="Popova J."/>
            <person name="Andronov E."/>
            <person name="Verkhozina A."/>
            <person name="Tikhonovich I."/>
        </authorList>
    </citation>
    <scope>NUCLEOTIDE SEQUENCE [LARGE SCALE GENOMIC DNA]</scope>
    <source>
        <strain evidence="3">Tri-38</strain>
    </source>
</reference>
<name>A0A2N9VQV7_9HYPH</name>
<gene>
    <name evidence="2" type="ORF">B5P45_22630</name>
</gene>
<evidence type="ECO:0008006" key="4">
    <source>
        <dbReference type="Google" id="ProtNLM"/>
    </source>
</evidence>
<evidence type="ECO:0000256" key="1">
    <source>
        <dbReference type="SAM" id="Phobius"/>
    </source>
</evidence>
<comment type="caution">
    <text evidence="2">The sequence shown here is derived from an EMBL/GenBank/DDBJ whole genome shotgun (WGS) entry which is preliminary data.</text>
</comment>
<dbReference type="Proteomes" id="UP000232163">
    <property type="component" value="Unassembled WGS sequence"/>
</dbReference>
<keyword evidence="1" id="KW-1133">Transmembrane helix</keyword>
<dbReference type="OrthoDB" id="8115751at2"/>
<accession>A0A2N9VQV7</accession>
<feature type="transmembrane region" description="Helical" evidence="1">
    <location>
        <begin position="54"/>
        <end position="73"/>
    </location>
</feature>
<dbReference type="RefSeq" id="WP_099999637.1">
    <property type="nucleotide sequence ID" value="NZ_CP017940.1"/>
</dbReference>
<organism evidence="2 3">
    <name type="scientific">Phyllobacterium zundukense</name>
    <dbReference type="NCBI Taxonomy" id="1867719"/>
    <lineage>
        <taxon>Bacteria</taxon>
        <taxon>Pseudomonadati</taxon>
        <taxon>Pseudomonadota</taxon>
        <taxon>Alphaproteobacteria</taxon>
        <taxon>Hyphomicrobiales</taxon>
        <taxon>Phyllobacteriaceae</taxon>
        <taxon>Phyllobacterium</taxon>
    </lineage>
</organism>
<feature type="transmembrane region" description="Helical" evidence="1">
    <location>
        <begin position="21"/>
        <end position="42"/>
    </location>
</feature>
<evidence type="ECO:0000313" key="3">
    <source>
        <dbReference type="Proteomes" id="UP000232163"/>
    </source>
</evidence>
<evidence type="ECO:0000313" key="2">
    <source>
        <dbReference type="EMBL" id="PIO41875.1"/>
    </source>
</evidence>
<proteinExistence type="predicted"/>
<protein>
    <recommendedName>
        <fullName evidence="4">Amino acid transporter</fullName>
    </recommendedName>
</protein>
<dbReference type="KEGG" id="pht:BLM14_12185"/>
<keyword evidence="1" id="KW-0812">Transmembrane</keyword>